<sequence length="30" mass="3281">MSPRKVMALSAQNCKSLLIEAAWMIISKGC</sequence>
<dbReference type="EMBL" id="JAQIZT010000011">
    <property type="protein sequence ID" value="KAJ6980157.1"/>
    <property type="molecule type" value="Genomic_DNA"/>
</dbReference>
<organism evidence="1 3">
    <name type="scientific">Populus alba x Populus x berolinensis</name>
    <dbReference type="NCBI Taxonomy" id="444605"/>
    <lineage>
        <taxon>Eukaryota</taxon>
        <taxon>Viridiplantae</taxon>
        <taxon>Streptophyta</taxon>
        <taxon>Embryophyta</taxon>
        <taxon>Tracheophyta</taxon>
        <taxon>Spermatophyta</taxon>
        <taxon>Magnoliopsida</taxon>
        <taxon>eudicotyledons</taxon>
        <taxon>Gunneridae</taxon>
        <taxon>Pentapetalae</taxon>
        <taxon>rosids</taxon>
        <taxon>fabids</taxon>
        <taxon>Malpighiales</taxon>
        <taxon>Salicaceae</taxon>
        <taxon>Saliceae</taxon>
        <taxon>Populus</taxon>
    </lineage>
</organism>
<proteinExistence type="predicted"/>
<keyword evidence="3" id="KW-1185">Reference proteome</keyword>
<dbReference type="AlphaFoldDB" id="A0AAD6M7N8"/>
<evidence type="ECO:0000313" key="3">
    <source>
        <dbReference type="Proteomes" id="UP001164929"/>
    </source>
</evidence>
<dbReference type="Proteomes" id="UP001164929">
    <property type="component" value="Chromosome 11"/>
</dbReference>
<evidence type="ECO:0000313" key="2">
    <source>
        <dbReference type="EMBL" id="KAJ6980166.1"/>
    </source>
</evidence>
<evidence type="ECO:0000313" key="1">
    <source>
        <dbReference type="EMBL" id="KAJ6980157.1"/>
    </source>
</evidence>
<protein>
    <submittedName>
        <fullName evidence="1">Uncharacterized protein</fullName>
    </submittedName>
</protein>
<accession>A0AAD6M7N8</accession>
<reference evidence="1" key="1">
    <citation type="journal article" date="2023" name="Mol. Ecol. Resour.">
        <title>Chromosome-level genome assembly of a triploid poplar Populus alba 'Berolinensis'.</title>
        <authorList>
            <person name="Chen S."/>
            <person name="Yu Y."/>
            <person name="Wang X."/>
            <person name="Wang S."/>
            <person name="Zhang T."/>
            <person name="Zhou Y."/>
            <person name="He R."/>
            <person name="Meng N."/>
            <person name="Wang Y."/>
            <person name="Liu W."/>
            <person name="Liu Z."/>
            <person name="Liu J."/>
            <person name="Guo Q."/>
            <person name="Huang H."/>
            <person name="Sederoff R.R."/>
            <person name="Wang G."/>
            <person name="Qu G."/>
            <person name="Chen S."/>
        </authorList>
    </citation>
    <scope>NUCLEOTIDE SEQUENCE</scope>
    <source>
        <strain evidence="1">SC-2020</strain>
    </source>
</reference>
<comment type="caution">
    <text evidence="1">The sequence shown here is derived from an EMBL/GenBank/DDBJ whole genome shotgun (WGS) entry which is preliminary data.</text>
</comment>
<name>A0AAD6M7N8_9ROSI</name>
<dbReference type="EMBL" id="JAQIZT010000011">
    <property type="protein sequence ID" value="KAJ6980166.1"/>
    <property type="molecule type" value="Genomic_DNA"/>
</dbReference>
<gene>
    <name evidence="1" type="ORF">NC653_028086</name>
    <name evidence="2" type="ORF">NC653_028094</name>
</gene>